<keyword evidence="5" id="KW-1185">Reference proteome</keyword>
<feature type="region of interest" description="Disordered" evidence="1">
    <location>
        <begin position="650"/>
        <end position="700"/>
    </location>
</feature>
<proteinExistence type="predicted"/>
<evidence type="ECO:0008006" key="6">
    <source>
        <dbReference type="Google" id="ProtNLM"/>
    </source>
</evidence>
<dbReference type="EMBL" id="CAXKWB010030425">
    <property type="protein sequence ID" value="CAL4137529.1"/>
    <property type="molecule type" value="Genomic_DNA"/>
</dbReference>
<comment type="caution">
    <text evidence="4">The sequence shown here is derived from an EMBL/GenBank/DDBJ whole genome shotgun (WGS) entry which is preliminary data.</text>
</comment>
<feature type="region of interest" description="Disordered" evidence="1">
    <location>
        <begin position="555"/>
        <end position="607"/>
    </location>
</feature>
<protein>
    <recommendedName>
        <fullName evidence="6">ZP domain-containing protein</fullName>
    </recommendedName>
</protein>
<dbReference type="PANTHER" id="PTHR39959:SF2">
    <property type="entry name" value="RE44287P"/>
    <property type="match status" value="1"/>
</dbReference>
<keyword evidence="3" id="KW-0732">Signal</keyword>
<evidence type="ECO:0000256" key="2">
    <source>
        <dbReference type="SAM" id="Phobius"/>
    </source>
</evidence>
<feature type="region of interest" description="Disordered" evidence="1">
    <location>
        <begin position="46"/>
        <end position="70"/>
    </location>
</feature>
<keyword evidence="2" id="KW-1133">Transmembrane helix</keyword>
<feature type="compositionally biased region" description="Low complexity" evidence="1">
    <location>
        <begin position="555"/>
        <end position="597"/>
    </location>
</feature>
<accession>A0AAV2RST1</accession>
<organism evidence="4 5">
    <name type="scientific">Meganyctiphanes norvegica</name>
    <name type="common">Northern krill</name>
    <name type="synonym">Thysanopoda norvegica</name>
    <dbReference type="NCBI Taxonomy" id="48144"/>
    <lineage>
        <taxon>Eukaryota</taxon>
        <taxon>Metazoa</taxon>
        <taxon>Ecdysozoa</taxon>
        <taxon>Arthropoda</taxon>
        <taxon>Crustacea</taxon>
        <taxon>Multicrustacea</taxon>
        <taxon>Malacostraca</taxon>
        <taxon>Eumalacostraca</taxon>
        <taxon>Eucarida</taxon>
        <taxon>Euphausiacea</taxon>
        <taxon>Euphausiidae</taxon>
        <taxon>Meganyctiphanes</taxon>
    </lineage>
</organism>
<evidence type="ECO:0000313" key="5">
    <source>
        <dbReference type="Proteomes" id="UP001497623"/>
    </source>
</evidence>
<reference evidence="4 5" key="1">
    <citation type="submission" date="2024-05" db="EMBL/GenBank/DDBJ databases">
        <authorList>
            <person name="Wallberg A."/>
        </authorList>
    </citation>
    <scope>NUCLEOTIDE SEQUENCE [LARGE SCALE GENOMIC DNA]</scope>
</reference>
<evidence type="ECO:0000256" key="3">
    <source>
        <dbReference type="SAM" id="SignalP"/>
    </source>
</evidence>
<feature type="signal peptide" evidence="3">
    <location>
        <begin position="1"/>
        <end position="22"/>
    </location>
</feature>
<feature type="compositionally biased region" description="Polar residues" evidence="1">
    <location>
        <begin position="688"/>
        <end position="700"/>
    </location>
</feature>
<keyword evidence="2" id="KW-0472">Membrane</keyword>
<evidence type="ECO:0000313" key="4">
    <source>
        <dbReference type="EMBL" id="CAL4137529.1"/>
    </source>
</evidence>
<dbReference type="PANTHER" id="PTHR39959">
    <property type="entry name" value="RE44287P-RELATED"/>
    <property type="match status" value="1"/>
</dbReference>
<feature type="compositionally biased region" description="Basic and acidic residues" evidence="1">
    <location>
        <begin position="46"/>
        <end position="57"/>
    </location>
</feature>
<name>A0AAV2RST1_MEGNR</name>
<gene>
    <name evidence="4" type="ORF">MNOR_LOCUS28103</name>
</gene>
<evidence type="ECO:0000256" key="1">
    <source>
        <dbReference type="SAM" id="MobiDB-lite"/>
    </source>
</evidence>
<feature type="compositionally biased region" description="Basic and acidic residues" evidence="1">
    <location>
        <begin position="670"/>
        <end position="681"/>
    </location>
</feature>
<feature type="chain" id="PRO_5043842116" description="ZP domain-containing protein" evidence="3">
    <location>
        <begin position="23"/>
        <end position="741"/>
    </location>
</feature>
<feature type="transmembrane region" description="Helical" evidence="2">
    <location>
        <begin position="527"/>
        <end position="552"/>
    </location>
</feature>
<sequence length="741" mass="82420">MYCSANMLSSIVLSTLVIGTMGQFRPNRPTSPIRISAYDDPLEFGRKIDSDTNDNRPKRNVTNPLEIPGSVGFEATTRRGFFPQGSLGAGNAPGVPILPPATPFPFPPSPPPSGTGGVTLPFPPAVPLLPLTPSPPVLPGPIRPEPSVTQITEIECMKTSSKESFSAVLSLPEGFEAVPVFEDTPTIDPTTNPSCRMIPTQLVGMFQLFLSDLNACGIKECRQDNGENWLCLLLRFPVLTGLKLPEDEIVEIRCRPQDRTADDIDVITVATAKYADKSAINNARLPSVFEGGKQEFQCEIGLFAKLKGTDMFTKRVMEDDELELGEEVQLRSIVRPGDGWEFSMLKEIVIQKMGGDRERSTLNTAVLVFSDGCRNPEYKVVAKNHPQRDQRNTLINNFIFRIFMFQDMLPGDSLMVSAKVVGCVDEEDCRPTLCPDDQQRGYGKRKRRATGEYTVTQVLSASDLPLYPPPHGRIPRSTSYPSSESHVARKESKSTDWERNLGIKIKVPEAVVRHESLEVMEANECRLYLFITLGMASLFCFASIVFVVATYLRSRSNKNPPRPSSPQCSPQMIATSMPSMTSSDTLSSNSNSETSLPNFSVPPTVRQRKRDVHQELLNVFDDKGNYPFGAYYPGMMNYYGYMVVPRKPDAKEGKKSLRAMKREQRRHHEVQHDCSCKPEDKSSDEESNTSSIKNHTSVIHINSTDSKPVFSQRPLPKPRSTVGYDDSIYSEIVQDTLPTMV</sequence>
<feature type="region of interest" description="Disordered" evidence="1">
    <location>
        <begin position="471"/>
        <end position="493"/>
    </location>
</feature>
<keyword evidence="2" id="KW-0812">Transmembrane</keyword>
<feature type="compositionally biased region" description="Polar residues" evidence="1">
    <location>
        <begin position="476"/>
        <end position="485"/>
    </location>
</feature>
<dbReference type="AlphaFoldDB" id="A0AAV2RST1"/>
<dbReference type="Proteomes" id="UP001497623">
    <property type="component" value="Unassembled WGS sequence"/>
</dbReference>
<feature type="compositionally biased region" description="Basic residues" evidence="1">
    <location>
        <begin position="656"/>
        <end position="669"/>
    </location>
</feature>